<name>A0A0M0J808_9EUKA</name>
<keyword evidence="5" id="KW-1185">Reference proteome</keyword>
<reference evidence="5" key="1">
    <citation type="journal article" date="2015" name="PLoS Genet.">
        <title>Genome Sequence and Transcriptome Analyses of Chrysochromulina tobin: Metabolic Tools for Enhanced Algal Fitness in the Prominent Order Prymnesiales (Haptophyceae).</title>
        <authorList>
            <person name="Hovde B.T."/>
            <person name="Deodato C.R."/>
            <person name="Hunsperger H.M."/>
            <person name="Ryken S.A."/>
            <person name="Yost W."/>
            <person name="Jha R.K."/>
            <person name="Patterson J."/>
            <person name="Monnat R.J. Jr."/>
            <person name="Barlow S.B."/>
            <person name="Starkenburg S.R."/>
            <person name="Cattolico R.A."/>
        </authorList>
    </citation>
    <scope>NUCLEOTIDE SEQUENCE</scope>
    <source>
        <strain evidence="5">CCMP291</strain>
    </source>
</reference>
<dbReference type="Proteomes" id="UP000037460">
    <property type="component" value="Unassembled WGS sequence"/>
</dbReference>
<dbReference type="Gene3D" id="3.80.10.10">
    <property type="entry name" value="Ribonuclease Inhibitor"/>
    <property type="match status" value="1"/>
</dbReference>
<evidence type="ECO:0000256" key="3">
    <source>
        <dbReference type="SAM" id="MobiDB-lite"/>
    </source>
</evidence>
<dbReference type="SMART" id="SM00015">
    <property type="entry name" value="IQ"/>
    <property type="match status" value="3"/>
</dbReference>
<dbReference type="InterPro" id="IPR052859">
    <property type="entry name" value="LRR-IQ_domain_protein"/>
</dbReference>
<organism evidence="4 5">
    <name type="scientific">Chrysochromulina tobinii</name>
    <dbReference type="NCBI Taxonomy" id="1460289"/>
    <lineage>
        <taxon>Eukaryota</taxon>
        <taxon>Haptista</taxon>
        <taxon>Haptophyta</taxon>
        <taxon>Prymnesiophyceae</taxon>
        <taxon>Prymnesiales</taxon>
        <taxon>Chrysochromulinaceae</taxon>
        <taxon>Chrysochromulina</taxon>
    </lineage>
</organism>
<feature type="region of interest" description="Disordered" evidence="3">
    <location>
        <begin position="319"/>
        <end position="401"/>
    </location>
</feature>
<dbReference type="PROSITE" id="PS51450">
    <property type="entry name" value="LRR"/>
    <property type="match status" value="1"/>
</dbReference>
<sequence>MAPLSKLDAWTIVERTTKETAKEAVGLDLRELALNDVDEIGVCSSLQVVLLSANLFQQLSPNAFFQCTRLKKLDLARNGITALPDRNIWGQLRELVVLYLHDNQLGSLHALGELVGLPMILRLTAYDNPLAKHPSYRHYCVNSLISLRALDLHVVSDEELIEGATFPPSLCTKCPAASLPIFAPLPPQHLPAPATDQALLAELRTELRELNHTHARLSPVLKLQSAARSIVPRRRLAVLKKESGQAAAAKEYARQKLAQDKARREAEERERAEAAERERLEKLAASGRPTSHIEATKELLAAPSPKAPTPQAFAVALAATAAPAEPSPKAPTPKDPSPLAPPPKDPSPKVPTPKDPSPKVPTPKDPSPKAPTPKDPSPKQPLPPSDPPTPEQEKAAVSVQAAVRGHVSRRANLARHTANLHAPYLYVQTRHVHELEALLLEALGRELAEQVYFEPTDCYTIRHSGELPTDLTNPPLSGLLIRQRAQQPPKYKLRLTCMPREAKELKALSRSYVRPTKAELRLLQKAFEAADREDRGVQMSYVRRQLVRLVLPDVIHFGAVLNAASARNADLLRTMGVDPSQAALSPKVLSELLVPLTPPAIDVVLATVTLQRVWRSIACRAKVQPSLTQRLIRLRASTRMQRWWRWWLVKERLRMLRLVRERVIATTSNKLYLPTAVYEDLKGKYPLHAKGLWPEHSSLKFTFAHTHEQNLQYFVLPDALRPEMPHWAAPRIPIAQTRSLQQPQESLALLTVGVRMASVPKAQLKRFVSREWTCLGFLSTLEASRRVALLTAISYEPLALRTIHGRLQGTYFAPLFLYTWEELERWEAASCIQAAALAMRSRKLFSVMLKHARARMEEERKGRAAARAKNSLFSQVGSIDVEATVPPPPKELATRPQTSPATGPNLNLSLEQLERMIDGQAEVLGVYGLPPTISAQGEIGKVLSEQLAREAKGVREMSAATSLLLAERRAAEVAAAREMMREVRDAREARFGGADESAFSPLSPLSPGAGDTAEMVGGGHPSARALMAMMQSVVMSREESYEDVAALQARQEAERRSVTAMMRAELKQAHAELLADKELERQELLVQSRLERRQLQHALDERHRALNAEVHLKQTEARALKEAIAGRKASRSFTGSFVRQQNAMIRQLQLGDLRRRKEEVLQATQQHTEQQRRQAEDFKHSAASEARRRAQALREGNRKEKLELEKKREAVEVTRQRELDLVHLKQLQLREIRTMLSQPVDLSTGLPASMATATAAGLMTIGRPSSPKNLNEPGSTTPT</sequence>
<keyword evidence="2" id="KW-0677">Repeat</keyword>
<feature type="region of interest" description="Disordered" evidence="3">
    <location>
        <begin position="884"/>
        <end position="903"/>
    </location>
</feature>
<evidence type="ECO:0000256" key="2">
    <source>
        <dbReference type="ARBA" id="ARBA00022737"/>
    </source>
</evidence>
<feature type="compositionally biased region" description="Basic and acidic residues" evidence="3">
    <location>
        <begin position="1169"/>
        <end position="1188"/>
    </location>
</feature>
<proteinExistence type="predicted"/>
<feature type="region of interest" description="Disordered" evidence="3">
    <location>
        <begin position="258"/>
        <end position="292"/>
    </location>
</feature>
<evidence type="ECO:0000256" key="1">
    <source>
        <dbReference type="ARBA" id="ARBA00022614"/>
    </source>
</evidence>
<dbReference type="PANTHER" id="PTHR46723">
    <property type="entry name" value="LEUCINE-RICH REPEAT AND IQ DOMAIN-CONTAINING PROTEIN 3"/>
    <property type="match status" value="1"/>
</dbReference>
<dbReference type="SMART" id="SM00369">
    <property type="entry name" value="LRR_TYP"/>
    <property type="match status" value="3"/>
</dbReference>
<dbReference type="OrthoDB" id="676979at2759"/>
<protein>
    <submittedName>
        <fullName evidence="4">Leucine-rich repeat and iq domain-containing protein 3</fullName>
    </submittedName>
</protein>
<dbReference type="Pfam" id="PF14580">
    <property type="entry name" value="LRR_9"/>
    <property type="match status" value="1"/>
</dbReference>
<evidence type="ECO:0000313" key="5">
    <source>
        <dbReference type="Proteomes" id="UP000037460"/>
    </source>
</evidence>
<dbReference type="InterPro" id="IPR001611">
    <property type="entry name" value="Leu-rich_rpt"/>
</dbReference>
<dbReference type="PANTHER" id="PTHR46723:SF1">
    <property type="entry name" value="LEUCINE-RICH REPEAT AND IQ DOMAIN-CONTAINING PROTEIN 3"/>
    <property type="match status" value="1"/>
</dbReference>
<comment type="caution">
    <text evidence="4">The sequence shown here is derived from an EMBL/GenBank/DDBJ whole genome shotgun (WGS) entry which is preliminary data.</text>
</comment>
<dbReference type="InterPro" id="IPR000048">
    <property type="entry name" value="IQ_motif_EF-hand-BS"/>
</dbReference>
<dbReference type="PROSITE" id="PS50096">
    <property type="entry name" value="IQ"/>
    <property type="match status" value="2"/>
</dbReference>
<dbReference type="SUPFAM" id="SSF52075">
    <property type="entry name" value="Outer arm dynein light chain 1"/>
    <property type="match status" value="1"/>
</dbReference>
<gene>
    <name evidence="4" type="ORF">Ctob_001800</name>
</gene>
<feature type="compositionally biased region" description="Basic and acidic residues" evidence="3">
    <location>
        <begin position="258"/>
        <end position="282"/>
    </location>
</feature>
<feature type="compositionally biased region" description="Pro residues" evidence="3">
    <location>
        <begin position="325"/>
        <end position="390"/>
    </location>
</feature>
<keyword evidence="1" id="KW-0433">Leucine-rich repeat</keyword>
<evidence type="ECO:0000313" key="4">
    <source>
        <dbReference type="EMBL" id="KOO22736.1"/>
    </source>
</evidence>
<dbReference type="InterPro" id="IPR032675">
    <property type="entry name" value="LRR_dom_sf"/>
</dbReference>
<dbReference type="EMBL" id="JWZX01003254">
    <property type="protein sequence ID" value="KOO22736.1"/>
    <property type="molecule type" value="Genomic_DNA"/>
</dbReference>
<dbReference type="InterPro" id="IPR003591">
    <property type="entry name" value="Leu-rich_rpt_typical-subtyp"/>
</dbReference>
<dbReference type="AlphaFoldDB" id="A0A0M0J808"/>
<feature type="region of interest" description="Disordered" evidence="3">
    <location>
        <begin position="1162"/>
        <end position="1200"/>
    </location>
</feature>
<accession>A0A0M0J808</accession>